<gene>
    <name evidence="5" type="ORF">TWF481_012099</name>
</gene>
<protein>
    <recommendedName>
        <fullName evidence="3">Protein BCP1</fullName>
    </recommendedName>
</protein>
<dbReference type="AlphaFoldDB" id="A0AAV9VYI6"/>
<evidence type="ECO:0000256" key="2">
    <source>
        <dbReference type="ARBA" id="ARBA00006781"/>
    </source>
</evidence>
<dbReference type="PANTHER" id="PTHR13261">
    <property type="entry name" value="BRCA2 AND CDKN1A INTERACTING PROTEIN"/>
    <property type="match status" value="1"/>
</dbReference>
<dbReference type="EMBL" id="JAVHJL010000009">
    <property type="protein sequence ID" value="KAK6497695.1"/>
    <property type="molecule type" value="Genomic_DNA"/>
</dbReference>
<proteinExistence type="inferred from homology"/>
<accession>A0AAV9VYI6</accession>
<name>A0AAV9VYI6_9PEZI</name>
<evidence type="ECO:0000256" key="4">
    <source>
        <dbReference type="SAM" id="MobiDB-lite"/>
    </source>
</evidence>
<keyword evidence="3" id="KW-0539">Nucleus</keyword>
<dbReference type="PANTHER" id="PTHR13261:SF0">
    <property type="entry name" value="BRCA2 AND CDKN1A-INTERACTING PROTEIN"/>
    <property type="match status" value="1"/>
</dbReference>
<comment type="caution">
    <text evidence="5">The sequence shown here is derived from an EMBL/GenBank/DDBJ whole genome shotgun (WGS) entry which is preliminary data.</text>
</comment>
<keyword evidence="3" id="KW-0653">Protein transport</keyword>
<evidence type="ECO:0000313" key="5">
    <source>
        <dbReference type="EMBL" id="KAK6497695.1"/>
    </source>
</evidence>
<reference evidence="5 6" key="1">
    <citation type="submission" date="2023-08" db="EMBL/GenBank/DDBJ databases">
        <authorList>
            <person name="Palmer J.M."/>
        </authorList>
    </citation>
    <scope>NUCLEOTIDE SEQUENCE [LARGE SCALE GENOMIC DNA]</scope>
    <source>
        <strain evidence="5 6">TWF481</strain>
    </source>
</reference>
<sequence length="292" mass="32817">MSDPEPPQSKMDIDRPKKSKKRTAPKEDEASSSEEEEKDLLNIDFEFFDPLPHDFHGIKLLLRQLFDADASLLDLSALTDIILDQKLVGSTVKVDGREGDPFSFLSLLNLELHSNSPAVKSLLEYITSQTTSTPLHPLLPPLIGENSKTAIILSERLINMPPEISPPSYKMLLEEISYAVEDGEPYNFTHYLLLSKLYSEVESTIPTSPPPSTKRQKTKSKKKSKEELTFNFHPEDDIFLQNAVEAITYNYKHSPPPEAADSKRAFQDAGIVTKGRMVLMTKDGFERAISLL</sequence>
<comment type="subcellular location">
    <subcellularLocation>
        <location evidence="3">Nucleus</location>
    </subcellularLocation>
</comment>
<comment type="similarity">
    <text evidence="2 3">Belongs to the BCP1 family.</text>
</comment>
<dbReference type="GO" id="GO:0015031">
    <property type="term" value="P:protein transport"/>
    <property type="evidence" value="ECO:0007669"/>
    <property type="project" value="UniProtKB-KW"/>
</dbReference>
<dbReference type="Pfam" id="PF13862">
    <property type="entry name" value="BCCIP"/>
    <property type="match status" value="1"/>
</dbReference>
<feature type="region of interest" description="Disordered" evidence="4">
    <location>
        <begin position="204"/>
        <end position="227"/>
    </location>
</feature>
<dbReference type="GO" id="GO:0005634">
    <property type="term" value="C:nucleus"/>
    <property type="evidence" value="ECO:0007669"/>
    <property type="project" value="UniProtKB-SubCell"/>
</dbReference>
<organism evidence="5 6">
    <name type="scientific">Arthrobotrys musiformis</name>
    <dbReference type="NCBI Taxonomy" id="47236"/>
    <lineage>
        <taxon>Eukaryota</taxon>
        <taxon>Fungi</taxon>
        <taxon>Dikarya</taxon>
        <taxon>Ascomycota</taxon>
        <taxon>Pezizomycotina</taxon>
        <taxon>Orbiliomycetes</taxon>
        <taxon>Orbiliales</taxon>
        <taxon>Orbiliaceae</taxon>
        <taxon>Arthrobotrys</taxon>
    </lineage>
</organism>
<keyword evidence="6" id="KW-1185">Reference proteome</keyword>
<dbReference type="Proteomes" id="UP001370758">
    <property type="component" value="Unassembled WGS sequence"/>
</dbReference>
<comment type="function">
    <text evidence="1 3">Involved in nuclear export, actin cytoskeleton organization and vesicular transport.</text>
</comment>
<keyword evidence="3" id="KW-0813">Transport</keyword>
<feature type="compositionally biased region" description="Basic residues" evidence="4">
    <location>
        <begin position="214"/>
        <end position="223"/>
    </location>
</feature>
<evidence type="ECO:0000256" key="3">
    <source>
        <dbReference type="PIRNR" id="PIRNR028983"/>
    </source>
</evidence>
<evidence type="ECO:0000313" key="6">
    <source>
        <dbReference type="Proteomes" id="UP001370758"/>
    </source>
</evidence>
<dbReference type="PIRSF" id="PIRSF028983">
    <property type="entry name" value="BCP1"/>
    <property type="match status" value="1"/>
</dbReference>
<dbReference type="InterPro" id="IPR025602">
    <property type="entry name" value="BCP1_family"/>
</dbReference>
<feature type="region of interest" description="Disordered" evidence="4">
    <location>
        <begin position="1"/>
        <end position="37"/>
    </location>
</feature>
<evidence type="ECO:0000256" key="1">
    <source>
        <dbReference type="ARBA" id="ARBA00002688"/>
    </source>
</evidence>